<dbReference type="Gene3D" id="3.90.180.10">
    <property type="entry name" value="Medium-chain alcohol dehydrogenases, catalytic domain"/>
    <property type="match status" value="1"/>
</dbReference>
<protein>
    <submittedName>
        <fullName evidence="9">Chaperonin 10-like protein</fullName>
    </submittedName>
</protein>
<dbReference type="InterPro" id="IPR036291">
    <property type="entry name" value="NAD(P)-bd_dom_sf"/>
</dbReference>
<evidence type="ECO:0000256" key="1">
    <source>
        <dbReference type="ARBA" id="ARBA00001947"/>
    </source>
</evidence>
<comment type="similarity">
    <text evidence="2">Belongs to the zinc-containing alcohol dehydrogenase family.</text>
</comment>
<evidence type="ECO:0000259" key="7">
    <source>
        <dbReference type="Pfam" id="PF00107"/>
    </source>
</evidence>
<gene>
    <name evidence="9" type="ORF">B0T24DRAFT_290234</name>
</gene>
<name>A0AAE0KCL1_9PEZI</name>
<dbReference type="Pfam" id="PF00107">
    <property type="entry name" value="ADH_zinc_N"/>
    <property type="match status" value="1"/>
</dbReference>
<accession>A0AAE0KCL1</accession>
<dbReference type="SUPFAM" id="SSF50129">
    <property type="entry name" value="GroES-like"/>
    <property type="match status" value="1"/>
</dbReference>
<evidence type="ECO:0000256" key="2">
    <source>
        <dbReference type="ARBA" id="ARBA00008072"/>
    </source>
</evidence>
<reference evidence="9" key="2">
    <citation type="submission" date="2023-06" db="EMBL/GenBank/DDBJ databases">
        <authorList>
            <consortium name="Lawrence Berkeley National Laboratory"/>
            <person name="Haridas S."/>
            <person name="Hensen N."/>
            <person name="Bonometti L."/>
            <person name="Westerberg I."/>
            <person name="Brannstrom I.O."/>
            <person name="Guillou S."/>
            <person name="Cros-Aarteil S."/>
            <person name="Calhoun S."/>
            <person name="Kuo A."/>
            <person name="Mondo S."/>
            <person name="Pangilinan J."/>
            <person name="Riley R."/>
            <person name="Labutti K."/>
            <person name="Andreopoulos B."/>
            <person name="Lipzen A."/>
            <person name="Chen C."/>
            <person name="Yanf M."/>
            <person name="Daum C."/>
            <person name="Ng V."/>
            <person name="Clum A."/>
            <person name="Steindorff A."/>
            <person name="Ohm R."/>
            <person name="Martin F."/>
            <person name="Silar P."/>
            <person name="Natvig D."/>
            <person name="Lalanne C."/>
            <person name="Gautier V."/>
            <person name="Ament-Velasquez S.L."/>
            <person name="Kruys A."/>
            <person name="Hutchinson M.I."/>
            <person name="Powell A.J."/>
            <person name="Barry K."/>
            <person name="Miller A.N."/>
            <person name="Grigoriev I.V."/>
            <person name="Debuchy R."/>
            <person name="Gladieux P."/>
            <person name="Thoren M.H."/>
            <person name="Johannesson H."/>
        </authorList>
    </citation>
    <scope>NUCLEOTIDE SEQUENCE</scope>
    <source>
        <strain evidence="9">CBS 958.72</strain>
    </source>
</reference>
<feature type="domain" description="Alcohol dehydrogenase-like N-terminal" evidence="8">
    <location>
        <begin position="40"/>
        <end position="153"/>
    </location>
</feature>
<dbReference type="PANTHER" id="PTHR42940:SF8">
    <property type="entry name" value="VACUOLAR PROTEIN SORTING-ASSOCIATED PROTEIN 11"/>
    <property type="match status" value="1"/>
</dbReference>
<keyword evidence="4" id="KW-0862">Zinc</keyword>
<dbReference type="InterPro" id="IPR013154">
    <property type="entry name" value="ADH-like_N"/>
</dbReference>
<dbReference type="Gene3D" id="3.40.50.720">
    <property type="entry name" value="NAD(P)-binding Rossmann-like Domain"/>
    <property type="match status" value="1"/>
</dbReference>
<dbReference type="InterPro" id="IPR013149">
    <property type="entry name" value="ADH-like_C"/>
</dbReference>
<keyword evidence="3" id="KW-0479">Metal-binding</keyword>
<reference evidence="9" key="1">
    <citation type="journal article" date="2023" name="Mol. Phylogenet. Evol.">
        <title>Genome-scale phylogeny and comparative genomics of the fungal order Sordariales.</title>
        <authorList>
            <person name="Hensen N."/>
            <person name="Bonometti L."/>
            <person name="Westerberg I."/>
            <person name="Brannstrom I.O."/>
            <person name="Guillou S."/>
            <person name="Cros-Aarteil S."/>
            <person name="Calhoun S."/>
            <person name="Haridas S."/>
            <person name="Kuo A."/>
            <person name="Mondo S."/>
            <person name="Pangilinan J."/>
            <person name="Riley R."/>
            <person name="LaButti K."/>
            <person name="Andreopoulos B."/>
            <person name="Lipzen A."/>
            <person name="Chen C."/>
            <person name="Yan M."/>
            <person name="Daum C."/>
            <person name="Ng V."/>
            <person name="Clum A."/>
            <person name="Steindorff A."/>
            <person name="Ohm R.A."/>
            <person name="Martin F."/>
            <person name="Silar P."/>
            <person name="Natvig D.O."/>
            <person name="Lalanne C."/>
            <person name="Gautier V."/>
            <person name="Ament-Velasquez S.L."/>
            <person name="Kruys A."/>
            <person name="Hutchinson M.I."/>
            <person name="Powell A.J."/>
            <person name="Barry K."/>
            <person name="Miller A.N."/>
            <person name="Grigoriev I.V."/>
            <person name="Debuchy R."/>
            <person name="Gladieux P."/>
            <person name="Hiltunen Thoren M."/>
            <person name="Johannesson H."/>
        </authorList>
    </citation>
    <scope>NUCLEOTIDE SEQUENCE</scope>
    <source>
        <strain evidence="9">CBS 958.72</strain>
    </source>
</reference>
<dbReference type="EMBL" id="JAULSN010000004">
    <property type="protein sequence ID" value="KAK3374238.1"/>
    <property type="molecule type" value="Genomic_DNA"/>
</dbReference>
<evidence type="ECO:0000313" key="10">
    <source>
        <dbReference type="Proteomes" id="UP001287356"/>
    </source>
</evidence>
<sequence length="379" mass="39006">MAATTSSDIPREMKAVQVVQYNEPYAINTVPVPQALGLHGLLVKVGVASYCHTDSMVRAGIFKATTTLPLTASHEGAGTVVQAGPAAAASFPPGTRVMCGLALDPCGACAECTTGPESERQYCAALAAAGITVDGFFSAYVRADARTSTRVPDGVSLLTAAPLACAGNTVWRAVAVAGLEPGQWLAVVGAGGGLGHIGVAFAKALGLRVVGIDARDEGLALARAGGADVVVDARAGKEAVVAEVQRVTGQQLGADATLALADADSAAALACAVTKKHGTVVQVAQPIEVKIPFQELIMRDIRIRGTMLASPGESDDMMRFVAEHGIIVTTRPFYGLDSVHELLAAVEEGTVKGKAVIVVDEEQIRAEKKLGGEVIDEWD</sequence>
<dbReference type="FunFam" id="3.40.50.720:FF:000039">
    <property type="entry name" value="Alcohol dehydrogenase AdhP"/>
    <property type="match status" value="1"/>
</dbReference>
<organism evidence="9 10">
    <name type="scientific">Lasiosphaeria ovina</name>
    <dbReference type="NCBI Taxonomy" id="92902"/>
    <lineage>
        <taxon>Eukaryota</taxon>
        <taxon>Fungi</taxon>
        <taxon>Dikarya</taxon>
        <taxon>Ascomycota</taxon>
        <taxon>Pezizomycotina</taxon>
        <taxon>Sordariomycetes</taxon>
        <taxon>Sordariomycetidae</taxon>
        <taxon>Sordariales</taxon>
        <taxon>Lasiosphaeriaceae</taxon>
        <taxon>Lasiosphaeria</taxon>
    </lineage>
</organism>
<comment type="caution">
    <text evidence="9">The sequence shown here is derived from an EMBL/GenBank/DDBJ whole genome shotgun (WGS) entry which is preliminary data.</text>
</comment>
<dbReference type="SUPFAM" id="SSF51735">
    <property type="entry name" value="NAD(P)-binding Rossmann-fold domains"/>
    <property type="match status" value="1"/>
</dbReference>
<comment type="cofactor">
    <cofactor evidence="1">
        <name>Zn(2+)</name>
        <dbReference type="ChEBI" id="CHEBI:29105"/>
    </cofactor>
</comment>
<keyword evidence="10" id="KW-1185">Reference proteome</keyword>
<keyword evidence="5" id="KW-0560">Oxidoreductase</keyword>
<evidence type="ECO:0000259" key="8">
    <source>
        <dbReference type="Pfam" id="PF08240"/>
    </source>
</evidence>
<evidence type="ECO:0000256" key="4">
    <source>
        <dbReference type="ARBA" id="ARBA00022833"/>
    </source>
</evidence>
<dbReference type="AlphaFoldDB" id="A0AAE0KCL1"/>
<keyword evidence="6" id="KW-0520">NAD</keyword>
<proteinExistence type="inferred from homology"/>
<dbReference type="GO" id="GO:0005737">
    <property type="term" value="C:cytoplasm"/>
    <property type="evidence" value="ECO:0007669"/>
    <property type="project" value="TreeGrafter"/>
</dbReference>
<evidence type="ECO:0000313" key="9">
    <source>
        <dbReference type="EMBL" id="KAK3374238.1"/>
    </source>
</evidence>
<evidence type="ECO:0000256" key="5">
    <source>
        <dbReference type="ARBA" id="ARBA00023002"/>
    </source>
</evidence>
<dbReference type="PANTHER" id="PTHR42940">
    <property type="entry name" value="ALCOHOL DEHYDROGENASE 1-RELATED"/>
    <property type="match status" value="1"/>
</dbReference>
<dbReference type="Pfam" id="PF08240">
    <property type="entry name" value="ADH_N"/>
    <property type="match status" value="1"/>
</dbReference>
<evidence type="ECO:0000256" key="6">
    <source>
        <dbReference type="ARBA" id="ARBA00023027"/>
    </source>
</evidence>
<feature type="domain" description="Alcohol dehydrogenase-like C-terminal" evidence="7">
    <location>
        <begin position="193"/>
        <end position="322"/>
    </location>
</feature>
<dbReference type="Proteomes" id="UP001287356">
    <property type="component" value="Unassembled WGS sequence"/>
</dbReference>
<evidence type="ECO:0000256" key="3">
    <source>
        <dbReference type="ARBA" id="ARBA00022723"/>
    </source>
</evidence>
<dbReference type="InterPro" id="IPR011032">
    <property type="entry name" value="GroES-like_sf"/>
</dbReference>
<dbReference type="GO" id="GO:0046872">
    <property type="term" value="F:metal ion binding"/>
    <property type="evidence" value="ECO:0007669"/>
    <property type="project" value="UniProtKB-KW"/>
</dbReference>
<dbReference type="GO" id="GO:0004022">
    <property type="term" value="F:alcohol dehydrogenase (NAD+) activity"/>
    <property type="evidence" value="ECO:0007669"/>
    <property type="project" value="TreeGrafter"/>
</dbReference>